<dbReference type="InterPro" id="IPR025799">
    <property type="entry name" value="Arg_MeTrfase"/>
</dbReference>
<proteinExistence type="predicted"/>
<evidence type="ECO:0000256" key="5">
    <source>
        <dbReference type="SAM" id="MobiDB-lite"/>
    </source>
</evidence>
<dbReference type="SUPFAM" id="SSF53335">
    <property type="entry name" value="S-adenosyl-L-methionine-dependent methyltransferases"/>
    <property type="match status" value="1"/>
</dbReference>
<dbReference type="Proteomes" id="UP000186922">
    <property type="component" value="Unassembled WGS sequence"/>
</dbReference>
<keyword evidence="1 4" id="KW-0489">Methyltransferase</keyword>
<dbReference type="EMBL" id="BDGG01000002">
    <property type="protein sequence ID" value="GAU92426.1"/>
    <property type="molecule type" value="Genomic_DNA"/>
</dbReference>
<evidence type="ECO:0000313" key="10">
    <source>
        <dbReference type="Proteomes" id="UP000186922"/>
    </source>
</evidence>
<feature type="domain" description="PRMT5 TIM barrel" evidence="7">
    <location>
        <begin position="222"/>
        <end position="334"/>
    </location>
</feature>
<dbReference type="GO" id="GO:0006355">
    <property type="term" value="P:regulation of DNA-templated transcription"/>
    <property type="evidence" value="ECO:0007669"/>
    <property type="project" value="TreeGrafter"/>
</dbReference>
<dbReference type="PANTHER" id="PTHR10738:SF0">
    <property type="entry name" value="PROTEIN ARGININE N-METHYLTRANSFERASE 5"/>
    <property type="match status" value="1"/>
</dbReference>
<dbReference type="AlphaFoldDB" id="A0A1D1URU7"/>
<dbReference type="OrthoDB" id="1368803at2759"/>
<reference evidence="9 10" key="1">
    <citation type="journal article" date="2016" name="Nat. Commun.">
        <title>Extremotolerant tardigrade genome and improved radiotolerance of human cultured cells by tardigrade-unique protein.</title>
        <authorList>
            <person name="Hashimoto T."/>
            <person name="Horikawa D.D."/>
            <person name="Saito Y."/>
            <person name="Kuwahara H."/>
            <person name="Kozuka-Hata H."/>
            <person name="Shin-I T."/>
            <person name="Minakuchi Y."/>
            <person name="Ohishi K."/>
            <person name="Motoyama A."/>
            <person name="Aizu T."/>
            <person name="Enomoto A."/>
            <person name="Kondo K."/>
            <person name="Tanaka S."/>
            <person name="Hara Y."/>
            <person name="Koshikawa S."/>
            <person name="Sagara H."/>
            <person name="Miura T."/>
            <person name="Yokobori S."/>
            <person name="Miyagawa K."/>
            <person name="Suzuki Y."/>
            <person name="Kubo T."/>
            <person name="Oyama M."/>
            <person name="Kohara Y."/>
            <person name="Fujiyama A."/>
            <person name="Arakawa K."/>
            <person name="Katayama T."/>
            <person name="Toyoda A."/>
            <person name="Kunieda T."/>
        </authorList>
    </citation>
    <scope>NUCLEOTIDE SEQUENCE [LARGE SCALE GENOMIC DNA]</scope>
    <source>
        <strain evidence="9 10">YOKOZUNA-1</strain>
    </source>
</reference>
<dbReference type="GO" id="GO:0032259">
    <property type="term" value="P:methylation"/>
    <property type="evidence" value="ECO:0007669"/>
    <property type="project" value="UniProtKB-KW"/>
</dbReference>
<dbReference type="Pfam" id="PF17286">
    <property type="entry name" value="PRMT5_C"/>
    <property type="match status" value="1"/>
</dbReference>
<evidence type="ECO:0000259" key="6">
    <source>
        <dbReference type="Pfam" id="PF05185"/>
    </source>
</evidence>
<dbReference type="STRING" id="947166.A0A1D1URU7"/>
<feature type="region of interest" description="Disordered" evidence="5">
    <location>
        <begin position="27"/>
        <end position="59"/>
    </location>
</feature>
<dbReference type="InterPro" id="IPR035075">
    <property type="entry name" value="PRMT5"/>
</dbReference>
<dbReference type="Gene3D" id="2.70.160.11">
    <property type="entry name" value="Hnrnp arginine n-methyltransferase1"/>
    <property type="match status" value="1"/>
</dbReference>
<evidence type="ECO:0000256" key="1">
    <source>
        <dbReference type="ARBA" id="ARBA00022603"/>
    </source>
</evidence>
<dbReference type="GO" id="GO:0005634">
    <property type="term" value="C:nucleus"/>
    <property type="evidence" value="ECO:0007669"/>
    <property type="project" value="TreeGrafter"/>
</dbReference>
<evidence type="ECO:0000259" key="8">
    <source>
        <dbReference type="Pfam" id="PF17286"/>
    </source>
</evidence>
<feature type="region of interest" description="Disordered" evidence="5">
    <location>
        <begin position="180"/>
        <end position="203"/>
    </location>
</feature>
<accession>A0A1D1URU7</accession>
<keyword evidence="10" id="KW-1185">Reference proteome</keyword>
<dbReference type="CDD" id="cd02440">
    <property type="entry name" value="AdoMet_MTases"/>
    <property type="match status" value="1"/>
</dbReference>
<dbReference type="PROSITE" id="PS51678">
    <property type="entry name" value="SAM_MT_PRMT"/>
    <property type="match status" value="1"/>
</dbReference>
<dbReference type="Pfam" id="PF05185">
    <property type="entry name" value="PRMT5"/>
    <property type="match status" value="1"/>
</dbReference>
<protein>
    <submittedName>
        <fullName evidence="9">Uncharacterized protein</fullName>
    </submittedName>
</protein>
<dbReference type="Gene3D" id="3.40.50.150">
    <property type="entry name" value="Vaccinia Virus protein VP39"/>
    <property type="match status" value="1"/>
</dbReference>
<evidence type="ECO:0000256" key="3">
    <source>
        <dbReference type="ARBA" id="ARBA00022691"/>
    </source>
</evidence>
<name>A0A1D1URU7_RAMVA</name>
<keyword evidence="3 4" id="KW-0949">S-adenosyl-L-methionine</keyword>
<dbReference type="Pfam" id="PF17285">
    <property type="entry name" value="PRMT5_TIM"/>
    <property type="match status" value="1"/>
</dbReference>
<evidence type="ECO:0000259" key="7">
    <source>
        <dbReference type="Pfam" id="PF17285"/>
    </source>
</evidence>
<feature type="compositionally biased region" description="Basic and acidic residues" evidence="5">
    <location>
        <begin position="33"/>
        <end position="47"/>
    </location>
</feature>
<sequence length="732" mass="82899">MEDMKKVEEAERRAMVQQFGVIVRGGQSAAAQEGKENASGRAGDSKAVHPRTVTNSGSLEQDGLQDKYARTLRKALRKMGVPLIVSDETFSLVEEDIAVAHPAENRAFLLSLPDKFTKDVSENLIKQALAELNKTAKSVLLSSDGSLKNSSSDFFELVQFLRELLQRNFTLEYRDVASVEERQRRKEEANEAPTFSAQNLLNENNDTPVPYGVDPFHPLTSRQIWMEISLAKVDYPSTLTSNEIHDAAWKRWSSLQTAVEINPKFGLCLRLDNTLSSNTKITQRWFAERLRALVIPSHIWKSNKTGYPVLPPLTKDFLIRSFHHPHITYLLETPSTSLSAVDEERLHSCFLYLLHLFKEYYRTVRDAPRQRLMRHLADVPIRPLQPLRDHLTQEIYEVFEADPIKYRLYNSAMFQALKDWRKKAENRSGSGSGNRHLDVTGQDAVNSRADDPVVVAMVVGAGRGPLVSEFISAAVALDVKFKVYALDKNPIAIGAMLAKLEDEWIPHADSIHIVQSDMRDFEPGDKADMIISELLGSFGCNELSPECLDGAQRLLKPGGISIPHAYSNFLQPVMARSLHDDMVTYAPKHKEMLNEFILVEMRSSVEIAPYQEAFKFVHPNYEAHSNERDVTLRFTADIDYVMTGFAGYFDLHLYKDVSMNILPDKQTVGLSSWFPACFALERPVAVAKDQEIVLHMGRRCDVAGKRVWYVWNLLEPEVLPIQNALPDNWISM</sequence>
<dbReference type="PANTHER" id="PTHR10738">
    <property type="entry name" value="PROTEIN ARGININE N-METHYLTRANSFERASE 5"/>
    <property type="match status" value="1"/>
</dbReference>
<feature type="domain" description="PRMT5 oligomerisation" evidence="8">
    <location>
        <begin position="566"/>
        <end position="718"/>
    </location>
</feature>
<gene>
    <name evidence="9" type="primary">RvY_04508-1</name>
    <name evidence="9" type="synonym">RvY_04508.1</name>
    <name evidence="9" type="ORF">RvY_04508</name>
</gene>
<feature type="domain" description="PRMT5 arginine-N-methyltransferase" evidence="6">
    <location>
        <begin position="373"/>
        <end position="562"/>
    </location>
</feature>
<evidence type="ECO:0000256" key="4">
    <source>
        <dbReference type="PROSITE-ProRule" id="PRU01015"/>
    </source>
</evidence>
<evidence type="ECO:0000256" key="2">
    <source>
        <dbReference type="ARBA" id="ARBA00022679"/>
    </source>
</evidence>
<dbReference type="InterPro" id="IPR035247">
    <property type="entry name" value="PRMT5_TIM"/>
</dbReference>
<dbReference type="Gene3D" id="3.20.20.150">
    <property type="entry name" value="Divalent-metal-dependent TIM barrel enzymes"/>
    <property type="match status" value="1"/>
</dbReference>
<organism evidence="9 10">
    <name type="scientific">Ramazzottius varieornatus</name>
    <name type="common">Water bear</name>
    <name type="synonym">Tardigrade</name>
    <dbReference type="NCBI Taxonomy" id="947166"/>
    <lineage>
        <taxon>Eukaryota</taxon>
        <taxon>Metazoa</taxon>
        <taxon>Ecdysozoa</taxon>
        <taxon>Tardigrada</taxon>
        <taxon>Eutardigrada</taxon>
        <taxon>Parachela</taxon>
        <taxon>Hypsibioidea</taxon>
        <taxon>Ramazzottiidae</taxon>
        <taxon>Ramazzottius</taxon>
    </lineage>
</organism>
<dbReference type="GO" id="GO:0005829">
    <property type="term" value="C:cytosol"/>
    <property type="evidence" value="ECO:0007669"/>
    <property type="project" value="TreeGrafter"/>
</dbReference>
<feature type="compositionally biased region" description="Basic and acidic residues" evidence="5">
    <location>
        <begin position="180"/>
        <end position="189"/>
    </location>
</feature>
<dbReference type="GO" id="GO:0016274">
    <property type="term" value="F:protein-arginine N-methyltransferase activity"/>
    <property type="evidence" value="ECO:0007669"/>
    <property type="project" value="InterPro"/>
</dbReference>
<dbReference type="InterPro" id="IPR029063">
    <property type="entry name" value="SAM-dependent_MTases_sf"/>
</dbReference>
<comment type="caution">
    <text evidence="9">The sequence shown here is derived from an EMBL/GenBank/DDBJ whole genome shotgun (WGS) entry which is preliminary data.</text>
</comment>
<keyword evidence="2 4" id="KW-0808">Transferase</keyword>
<dbReference type="InterPro" id="IPR035248">
    <property type="entry name" value="PRMT5_C"/>
</dbReference>
<feature type="compositionally biased region" description="Polar residues" evidence="5">
    <location>
        <begin position="193"/>
        <end position="203"/>
    </location>
</feature>
<evidence type="ECO:0000313" key="9">
    <source>
        <dbReference type="EMBL" id="GAU92426.1"/>
    </source>
</evidence>